<evidence type="ECO:0000256" key="4">
    <source>
        <dbReference type="ARBA" id="ARBA00022723"/>
    </source>
</evidence>
<keyword evidence="2" id="KW-0533">Nickel</keyword>
<evidence type="ECO:0000256" key="6">
    <source>
        <dbReference type="ARBA" id="ARBA00022801"/>
    </source>
</evidence>
<dbReference type="EMBL" id="CP014229">
    <property type="protein sequence ID" value="AMD89283.1"/>
    <property type="molecule type" value="Genomic_DNA"/>
</dbReference>
<dbReference type="GO" id="GO:0016485">
    <property type="term" value="P:protein processing"/>
    <property type="evidence" value="ECO:0007669"/>
    <property type="project" value="TreeGrafter"/>
</dbReference>
<dbReference type="STRING" id="44742.AXF13_03665"/>
<keyword evidence="4" id="KW-0479">Metal-binding</keyword>
<evidence type="ECO:0000256" key="5">
    <source>
        <dbReference type="ARBA" id="ARBA00022750"/>
    </source>
</evidence>
<dbReference type="InterPro" id="IPR000671">
    <property type="entry name" value="Peptidase_A31"/>
</dbReference>
<keyword evidence="6" id="KW-0378">Hydrolase</keyword>
<dbReference type="KEGG" id="dfi:AXF13_03665"/>
<dbReference type="Proteomes" id="UP000069241">
    <property type="component" value="Chromosome"/>
</dbReference>
<keyword evidence="3 7" id="KW-0645">Protease</keyword>
<dbReference type="GO" id="GO:0046872">
    <property type="term" value="F:metal ion binding"/>
    <property type="evidence" value="ECO:0007669"/>
    <property type="project" value="UniProtKB-KW"/>
</dbReference>
<name>A0A109W927_9BACT</name>
<keyword evidence="5" id="KW-0064">Aspartyl protease</keyword>
<dbReference type="RefSeq" id="WP_008684777.1">
    <property type="nucleotide sequence ID" value="NZ_CP014229.1"/>
</dbReference>
<evidence type="ECO:0000256" key="3">
    <source>
        <dbReference type="ARBA" id="ARBA00022670"/>
    </source>
</evidence>
<gene>
    <name evidence="7" type="ORF">AXF13_03665</name>
</gene>
<accession>A0A109W927</accession>
<dbReference type="GO" id="GO:0004190">
    <property type="term" value="F:aspartic-type endopeptidase activity"/>
    <property type="evidence" value="ECO:0007669"/>
    <property type="project" value="UniProtKB-KW"/>
</dbReference>
<evidence type="ECO:0000256" key="2">
    <source>
        <dbReference type="ARBA" id="ARBA00022596"/>
    </source>
</evidence>
<dbReference type="CDD" id="cd06062">
    <property type="entry name" value="H2MP_MemB-H2up"/>
    <property type="match status" value="1"/>
</dbReference>
<dbReference type="Pfam" id="PF01750">
    <property type="entry name" value="HycI"/>
    <property type="match status" value="1"/>
</dbReference>
<comment type="similarity">
    <text evidence="1">Belongs to the peptidase A31 family.</text>
</comment>
<dbReference type="FunFam" id="3.40.50.1450:FF:000002">
    <property type="entry name" value="Hydrogenase 1 maturation protease"/>
    <property type="match status" value="1"/>
</dbReference>
<sequence length="172" mass="18546">MEKTIILGLGNLLYGDEGFGVRLAQHLYAHWDFPPGVSVVDGGTQGQTLLTFVEEADSLLVLDAVDFGLEPGELTLREEVPAYVTAQKVGPHQNSFSEVLGLAALRGTQPRRCALLGVQPAAMTLGAHCSPEVERILPEAVNQALGLLRHWGIEAVRRPEPRHLSAPVLAEL</sequence>
<dbReference type="PRINTS" id="PR00446">
    <property type="entry name" value="HYDRGNUPTAKE"/>
</dbReference>
<dbReference type="InterPro" id="IPR023430">
    <property type="entry name" value="Pept_HybD-like_dom_sf"/>
</dbReference>
<dbReference type="AlphaFoldDB" id="A0A109W927"/>
<dbReference type="Gene3D" id="3.40.50.1450">
    <property type="entry name" value="HybD-like"/>
    <property type="match status" value="1"/>
</dbReference>
<evidence type="ECO:0000313" key="8">
    <source>
        <dbReference type="Proteomes" id="UP000069241"/>
    </source>
</evidence>
<evidence type="ECO:0000313" key="7">
    <source>
        <dbReference type="EMBL" id="AMD89283.1"/>
    </source>
</evidence>
<dbReference type="SUPFAM" id="SSF53163">
    <property type="entry name" value="HybD-like"/>
    <property type="match status" value="1"/>
</dbReference>
<evidence type="ECO:0000256" key="1">
    <source>
        <dbReference type="ARBA" id="ARBA00006814"/>
    </source>
</evidence>
<organism evidence="7 8">
    <name type="scientific">Desulfovibrio fairfieldensis</name>
    <dbReference type="NCBI Taxonomy" id="44742"/>
    <lineage>
        <taxon>Bacteria</taxon>
        <taxon>Pseudomonadati</taxon>
        <taxon>Thermodesulfobacteriota</taxon>
        <taxon>Desulfovibrionia</taxon>
        <taxon>Desulfovibrionales</taxon>
        <taxon>Desulfovibrionaceae</taxon>
        <taxon>Desulfovibrio</taxon>
    </lineage>
</organism>
<dbReference type="PANTHER" id="PTHR30302:SF9">
    <property type="entry name" value="HYDROGENASE 1 MATURATION PROTEASE"/>
    <property type="match status" value="1"/>
</dbReference>
<keyword evidence="8" id="KW-1185">Reference proteome</keyword>
<proteinExistence type="inferred from homology"/>
<dbReference type="GO" id="GO:0008047">
    <property type="term" value="F:enzyme activator activity"/>
    <property type="evidence" value="ECO:0007669"/>
    <property type="project" value="InterPro"/>
</dbReference>
<reference evidence="8" key="1">
    <citation type="submission" date="2016-02" db="EMBL/GenBank/DDBJ databases">
        <authorList>
            <person name="Holder M.E."/>
            <person name="Ajami N.J."/>
            <person name="Petrosino J.F."/>
        </authorList>
    </citation>
    <scope>NUCLEOTIDE SEQUENCE [LARGE SCALE GENOMIC DNA]</scope>
    <source>
        <strain evidence="8">CCUG 45958</strain>
    </source>
</reference>
<dbReference type="PANTHER" id="PTHR30302">
    <property type="entry name" value="HYDROGENASE 1 MATURATION PROTEASE"/>
    <property type="match status" value="1"/>
</dbReference>
<dbReference type="NCBIfam" id="TIGR00072">
    <property type="entry name" value="hydrog_prot"/>
    <property type="match status" value="1"/>
</dbReference>
<protein>
    <submittedName>
        <fullName evidence="7">Hydrogenase 1 maturation protease</fullName>
    </submittedName>
</protein>